<feature type="transmembrane region" description="Helical" evidence="9">
    <location>
        <begin position="550"/>
        <end position="576"/>
    </location>
</feature>
<feature type="compositionally biased region" description="Low complexity" evidence="8">
    <location>
        <begin position="1"/>
        <end position="10"/>
    </location>
</feature>
<dbReference type="FunFam" id="1.25.40.20:FF:000749">
    <property type="entry name" value="Uncharacterized protein"/>
    <property type="match status" value="1"/>
</dbReference>
<sequence length="611" mass="67807">MSEPENPGLLEEGEEDESYAMAESMDPELYRATTKGDILEFKKAREHGTLDRQYHSSAGGVQLDPQKNTVLHIATSCGHYEIVKLLCKDLPFYVAEKNSKGDTPLHIAARAGDSLLVTLLINCDWREGALELENEEGNTALHEALGHRHRKVAWILINKNPSAWYSVNKEGKSVLYLAAEAGFVDLVKLLMENPVGNCFVKERIRNKSPVHAAIIGKNIDVLRILWEKDQSSFHLKCDKEGRNALHWSASLGFLEGVNFMVSKLCDAVYQRDKYGLFPVHTASRKGQVDIIQAMLQHRPDSRELLTLKGQNIFHVAAKSGNVKAVGSMLKMPELGKLLNEKDHDGNTALHIATIWGHPRIVDALSLDKRVNLDIENHDGLTALDIAEEYMEPMTSSRKRLTCMALRVAGAPQSPHAKVSKTRKTSRAGQNSETENYKDKVNAVLVVAALVVAATFTASFNVPGGYNNSNPDQGMATMLAKLKFQEFMICDTVAMYSSIIVIVTLLWALLVDLCSMKDALKLAVPLLGISIAMMSIAFMAGVYLVVSTLTWLGKVILVMGSNVVIVLAALFIPLCLLSSSNRWVFRQLSYFPFRLLLYAFGCYTDRDEKEDE</sequence>
<feature type="transmembrane region" description="Helical" evidence="9">
    <location>
        <begin position="521"/>
        <end position="544"/>
    </location>
</feature>
<feature type="domain" description="PGG" evidence="10">
    <location>
        <begin position="434"/>
        <end position="544"/>
    </location>
</feature>
<feature type="region of interest" description="Disordered" evidence="8">
    <location>
        <begin position="1"/>
        <end position="26"/>
    </location>
</feature>
<feature type="region of interest" description="Disordered" evidence="8">
    <location>
        <begin position="411"/>
        <end position="433"/>
    </location>
</feature>
<dbReference type="OrthoDB" id="598775at2759"/>
<evidence type="ECO:0000256" key="3">
    <source>
        <dbReference type="ARBA" id="ARBA00022737"/>
    </source>
</evidence>
<evidence type="ECO:0000313" key="11">
    <source>
        <dbReference type="EMBL" id="KAE9457632.1"/>
    </source>
</evidence>
<evidence type="ECO:0000256" key="9">
    <source>
        <dbReference type="SAM" id="Phobius"/>
    </source>
</evidence>
<comment type="subcellular location">
    <subcellularLocation>
        <location evidence="1">Membrane</location>
        <topology evidence="1">Multi-pass membrane protein</topology>
    </subcellularLocation>
</comment>
<dbReference type="PROSITE" id="PS50297">
    <property type="entry name" value="ANK_REP_REGION"/>
    <property type="match status" value="1"/>
</dbReference>
<dbReference type="EMBL" id="QEFC01001469">
    <property type="protein sequence ID" value="KAE9457632.1"/>
    <property type="molecule type" value="Genomic_DNA"/>
</dbReference>
<evidence type="ECO:0000256" key="6">
    <source>
        <dbReference type="ARBA" id="ARBA00023136"/>
    </source>
</evidence>
<keyword evidence="5 7" id="KW-0040">ANK repeat</keyword>
<evidence type="ECO:0000259" key="10">
    <source>
        <dbReference type="Pfam" id="PF13962"/>
    </source>
</evidence>
<dbReference type="InterPro" id="IPR036770">
    <property type="entry name" value="Ankyrin_rpt-contain_sf"/>
</dbReference>
<dbReference type="Pfam" id="PF12796">
    <property type="entry name" value="Ank_2"/>
    <property type="match status" value="2"/>
</dbReference>
<dbReference type="PANTHER" id="PTHR24186:SF46">
    <property type="entry name" value="PROTEIN ACCELERATED CELL DEATH 6-LIKE"/>
    <property type="match status" value="1"/>
</dbReference>
<feature type="non-terminal residue" evidence="11">
    <location>
        <position position="1"/>
    </location>
</feature>
<dbReference type="SUPFAM" id="SSF48403">
    <property type="entry name" value="Ankyrin repeat"/>
    <property type="match status" value="1"/>
</dbReference>
<dbReference type="Proteomes" id="UP000428333">
    <property type="component" value="Linkage Group LG06"/>
</dbReference>
<organism evidence="11 12">
    <name type="scientific">Rhododendron williamsianum</name>
    <dbReference type="NCBI Taxonomy" id="262921"/>
    <lineage>
        <taxon>Eukaryota</taxon>
        <taxon>Viridiplantae</taxon>
        <taxon>Streptophyta</taxon>
        <taxon>Embryophyta</taxon>
        <taxon>Tracheophyta</taxon>
        <taxon>Spermatophyta</taxon>
        <taxon>Magnoliopsida</taxon>
        <taxon>eudicotyledons</taxon>
        <taxon>Gunneridae</taxon>
        <taxon>Pentapetalae</taxon>
        <taxon>asterids</taxon>
        <taxon>Ericales</taxon>
        <taxon>Ericaceae</taxon>
        <taxon>Ericoideae</taxon>
        <taxon>Rhodoreae</taxon>
        <taxon>Rhododendron</taxon>
    </lineage>
</organism>
<evidence type="ECO:0000256" key="2">
    <source>
        <dbReference type="ARBA" id="ARBA00022692"/>
    </source>
</evidence>
<comment type="caution">
    <text evidence="11">The sequence shown here is derived from an EMBL/GenBank/DDBJ whole genome shotgun (WGS) entry which is preliminary data.</text>
</comment>
<accession>A0A6A4LK16</accession>
<dbReference type="InterPro" id="IPR002110">
    <property type="entry name" value="Ankyrin_rpt"/>
</dbReference>
<dbReference type="Gene3D" id="1.25.40.20">
    <property type="entry name" value="Ankyrin repeat-containing domain"/>
    <property type="match status" value="2"/>
</dbReference>
<proteinExistence type="predicted"/>
<dbReference type="Pfam" id="PF13637">
    <property type="entry name" value="Ank_4"/>
    <property type="match status" value="1"/>
</dbReference>
<gene>
    <name evidence="11" type="ORF">C3L33_10463</name>
</gene>
<dbReference type="PANTHER" id="PTHR24186">
    <property type="entry name" value="PROTEIN PHOSPHATASE 1 REGULATORY SUBUNIT"/>
    <property type="match status" value="1"/>
</dbReference>
<evidence type="ECO:0000256" key="5">
    <source>
        <dbReference type="ARBA" id="ARBA00023043"/>
    </source>
</evidence>
<name>A0A6A4LK16_9ERIC</name>
<keyword evidence="2 9" id="KW-0812">Transmembrane</keyword>
<dbReference type="SMART" id="SM00248">
    <property type="entry name" value="ANK"/>
    <property type="match status" value="9"/>
</dbReference>
<evidence type="ECO:0000256" key="4">
    <source>
        <dbReference type="ARBA" id="ARBA00022989"/>
    </source>
</evidence>
<dbReference type="GO" id="GO:0005886">
    <property type="term" value="C:plasma membrane"/>
    <property type="evidence" value="ECO:0007669"/>
    <property type="project" value="TreeGrafter"/>
</dbReference>
<evidence type="ECO:0000256" key="7">
    <source>
        <dbReference type="PROSITE-ProRule" id="PRU00023"/>
    </source>
</evidence>
<keyword evidence="6 9" id="KW-0472">Membrane</keyword>
<evidence type="ECO:0000256" key="8">
    <source>
        <dbReference type="SAM" id="MobiDB-lite"/>
    </source>
</evidence>
<keyword evidence="4 9" id="KW-1133">Transmembrane helix</keyword>
<keyword evidence="3" id="KW-0677">Repeat</keyword>
<protein>
    <recommendedName>
        <fullName evidence="10">PGG domain-containing protein</fullName>
    </recommendedName>
</protein>
<evidence type="ECO:0000256" key="1">
    <source>
        <dbReference type="ARBA" id="ARBA00004141"/>
    </source>
</evidence>
<keyword evidence="12" id="KW-1185">Reference proteome</keyword>
<feature type="repeat" description="ANK" evidence="7">
    <location>
        <begin position="344"/>
        <end position="377"/>
    </location>
</feature>
<feature type="transmembrane region" description="Helical" evidence="9">
    <location>
        <begin position="492"/>
        <end position="509"/>
    </location>
</feature>
<evidence type="ECO:0000313" key="12">
    <source>
        <dbReference type="Proteomes" id="UP000428333"/>
    </source>
</evidence>
<reference evidence="11 12" key="1">
    <citation type="journal article" date="2019" name="Genome Biol. Evol.">
        <title>The Rhododendron genome and chromosomal organization provide insight into shared whole-genome duplications across the heath family (Ericaceae).</title>
        <authorList>
            <person name="Soza V.L."/>
            <person name="Lindsley D."/>
            <person name="Waalkes A."/>
            <person name="Ramage E."/>
            <person name="Patwardhan R.P."/>
            <person name="Burton J.N."/>
            <person name="Adey A."/>
            <person name="Kumar A."/>
            <person name="Qiu R."/>
            <person name="Shendure J."/>
            <person name="Hall B."/>
        </authorList>
    </citation>
    <scope>NUCLEOTIDE SEQUENCE [LARGE SCALE GENOMIC DNA]</scope>
    <source>
        <strain evidence="11">RSF 1966-606</strain>
    </source>
</reference>
<dbReference type="PROSITE" id="PS50088">
    <property type="entry name" value="ANK_REPEAT"/>
    <property type="match status" value="2"/>
</dbReference>
<dbReference type="InterPro" id="IPR026961">
    <property type="entry name" value="PGG_dom"/>
</dbReference>
<feature type="repeat" description="ANK" evidence="7">
    <location>
        <begin position="100"/>
        <end position="122"/>
    </location>
</feature>
<dbReference type="Pfam" id="PF13962">
    <property type="entry name" value="PGG"/>
    <property type="match status" value="1"/>
</dbReference>
<dbReference type="AlphaFoldDB" id="A0A6A4LK16"/>